<evidence type="ECO:0000313" key="2">
    <source>
        <dbReference type="Proteomes" id="UP000230423"/>
    </source>
</evidence>
<protein>
    <submittedName>
        <fullName evidence="1">Uncharacterized protein</fullName>
    </submittedName>
</protein>
<dbReference type="Gene3D" id="3.10.100.10">
    <property type="entry name" value="Mannose-Binding Protein A, subunit A"/>
    <property type="match status" value="1"/>
</dbReference>
<dbReference type="InterPro" id="IPR016186">
    <property type="entry name" value="C-type_lectin-like/link_sf"/>
</dbReference>
<dbReference type="CDD" id="cd00037">
    <property type="entry name" value="CLECT"/>
    <property type="match status" value="1"/>
</dbReference>
<dbReference type="SUPFAM" id="SSF56436">
    <property type="entry name" value="C-type lectin-like"/>
    <property type="match status" value="1"/>
</dbReference>
<proteinExistence type="predicted"/>
<dbReference type="InterPro" id="IPR016187">
    <property type="entry name" value="CTDL_fold"/>
</dbReference>
<sequence>MRCQRKRKFTLTMENYLVMKKKAQEYVRVLTERKVQLGRLFDMMAYSSMVCWLAICSILSTDGQNGETAKKSAVEDKWIQRKGTKNMYRIHYIEGSSNPNEGEKLCETYKSHLASIHSKEENTFVHDRVHGVEEDSETSCIVSCMNTGWTQCWVVTQFTANSTRSGLATTQLLSAMFLEAVETATCLG</sequence>
<dbReference type="Proteomes" id="UP000230423">
    <property type="component" value="Unassembled WGS sequence"/>
</dbReference>
<evidence type="ECO:0000313" key="1">
    <source>
        <dbReference type="EMBL" id="PIO75088.1"/>
    </source>
</evidence>
<dbReference type="EMBL" id="KZ345183">
    <property type="protein sequence ID" value="PIO75088.1"/>
    <property type="molecule type" value="Genomic_DNA"/>
</dbReference>
<organism evidence="1 2">
    <name type="scientific">Teladorsagia circumcincta</name>
    <name type="common">Brown stomach worm</name>
    <name type="synonym">Ostertagia circumcincta</name>
    <dbReference type="NCBI Taxonomy" id="45464"/>
    <lineage>
        <taxon>Eukaryota</taxon>
        <taxon>Metazoa</taxon>
        <taxon>Ecdysozoa</taxon>
        <taxon>Nematoda</taxon>
        <taxon>Chromadorea</taxon>
        <taxon>Rhabditida</taxon>
        <taxon>Rhabditina</taxon>
        <taxon>Rhabditomorpha</taxon>
        <taxon>Strongyloidea</taxon>
        <taxon>Trichostrongylidae</taxon>
        <taxon>Teladorsagia</taxon>
    </lineage>
</organism>
<reference evidence="1 2" key="1">
    <citation type="submission" date="2015-09" db="EMBL/GenBank/DDBJ databases">
        <title>Draft genome of the parasitic nematode Teladorsagia circumcincta isolate WARC Sus (inbred).</title>
        <authorList>
            <person name="Mitreva M."/>
        </authorList>
    </citation>
    <scope>NUCLEOTIDE SEQUENCE [LARGE SCALE GENOMIC DNA]</scope>
    <source>
        <strain evidence="1 2">S</strain>
    </source>
</reference>
<keyword evidence="2" id="KW-1185">Reference proteome</keyword>
<accession>A0A2G9UXV9</accession>
<gene>
    <name evidence="1" type="ORF">TELCIR_02888</name>
</gene>
<dbReference type="AlphaFoldDB" id="A0A2G9UXV9"/>
<name>A0A2G9UXV9_TELCI</name>